<sequence>MKKITLLAFFMLSLCINAQELWKKTKGNENINGISTHKLDSDNFTIVNLNLLKFKSLITNCPKRGLTSGNLVTIPDEKGNIERFEIFENPILAPSLAAKYPEIKSYIGVNKKNGATLRMSVSQKGVQTMVSYKNKPTVFIQPVENSTEKYVVYNRLSKTSLPKEEFICSTADEIVSKDNIKDSYSRDANDQTLRKFRLAMSVNGEYTTYHGGTVAGALAAINATITRVNAVFETDMAVTFEVQDFPELIYTDPATDPYSGSLSAWNVELQNTLTNTIGNDAYDIGHMFGASGGGGNAGCIGCVCVDDTTSINDENKGAGITSPANAIPEGDTFDIDYVAHEIGHQMGANHTFSHNTEGTGVNAEPGSGSTIMGYAGITGSNVQQNSDPYFHYHSIRQILTNLETQTCWQNNSPINLTNSPPVANAGNDYIIPGGTAFVLRGDATDADSSDNLMYCWEQTDSGQVTASQFGPTREVGAQARSLSPSPDSDRYIPKLSRVIAGQLTETNPSSGDDWETVSLVDRELNWALTVRDREPTALGLGGQTSYDTMKITVDTTAGPFIITSQTTNELWDVGSTQTVTWDVAGTDSGAVNTTTVNIKMSVDGGITFPYILASNVPNDGSHEIITPATGGDTTSARIMVEGNDNIFYAVNSSNFSTQESEFALTIDNPTLDVCKPNDAVYQFTYKTFLGFTGTTTFSADNLPAGATITFNPVSAVDNNTQVTATITTTDAAKASYPIILKGTSGSIVKSINATLNIFDDSFDQLTLTSPTDGITGELLSPLLNWVEDNNATSYDIELAIDSNFASIVANGNVTTNSYTVPTILEYTTRYYWRVKPKNNCGEGSFSNIFNFTTEEPSYCSSTFTQSNGSEYISNVTFNTINNDSGNDHDPDADDGYQDFTNISTIVQSGETYQVSVTFDAKTFRDHCFVFIDWNQDYVFNIDDERYDLGTISGSIVTGTMDITVPENAVNGSTRMRVIIEYTNPNEDSYGEGACDEDQGSEWGETEDYTIVVDNPASVKDFSFNSFSLYPNPSEGKFNLRFEVLNTNKVSLKLFDIRGRMIEQKDYKNTSSIFSEELTFDKINAGLYLLQIQNGNKQTTKKLIIK</sequence>
<organism evidence="5 6">
    <name type="scientific">Tenacibaculum adriaticum</name>
    <dbReference type="NCBI Taxonomy" id="413713"/>
    <lineage>
        <taxon>Bacteria</taxon>
        <taxon>Pseudomonadati</taxon>
        <taxon>Bacteroidota</taxon>
        <taxon>Flavobacteriia</taxon>
        <taxon>Flavobacteriales</taxon>
        <taxon>Flavobacteriaceae</taxon>
        <taxon>Tenacibaculum</taxon>
    </lineage>
</organism>
<name>A0A5S5DUD2_9FLAO</name>
<dbReference type="GO" id="GO:0008237">
    <property type="term" value="F:metallopeptidase activity"/>
    <property type="evidence" value="ECO:0007669"/>
    <property type="project" value="InterPro"/>
</dbReference>
<evidence type="ECO:0000256" key="2">
    <source>
        <dbReference type="SAM" id="SignalP"/>
    </source>
</evidence>
<dbReference type="NCBIfam" id="TIGR04183">
    <property type="entry name" value="Por_Secre_tail"/>
    <property type="match status" value="1"/>
</dbReference>
<dbReference type="OrthoDB" id="9792152at2"/>
<comment type="caution">
    <text evidence="5">The sequence shown here is derived from an EMBL/GenBank/DDBJ whole genome shotgun (WGS) entry which is preliminary data.</text>
</comment>
<accession>A0A5S5DUD2</accession>
<dbReference type="SUPFAM" id="SSF49265">
    <property type="entry name" value="Fibronectin type III"/>
    <property type="match status" value="1"/>
</dbReference>
<dbReference type="InterPro" id="IPR026444">
    <property type="entry name" value="Secre_tail"/>
</dbReference>
<dbReference type="Pfam" id="PF20009">
    <property type="entry name" value="GEVED"/>
    <property type="match status" value="1"/>
</dbReference>
<dbReference type="EMBL" id="VNIA01000001">
    <property type="protein sequence ID" value="TYP99497.1"/>
    <property type="molecule type" value="Genomic_DNA"/>
</dbReference>
<gene>
    <name evidence="5" type="ORF">C7447_10197</name>
</gene>
<dbReference type="Proteomes" id="UP000323136">
    <property type="component" value="Unassembled WGS sequence"/>
</dbReference>
<evidence type="ECO:0000256" key="1">
    <source>
        <dbReference type="ARBA" id="ARBA00022729"/>
    </source>
</evidence>
<dbReference type="InterPro" id="IPR013783">
    <property type="entry name" value="Ig-like_fold"/>
</dbReference>
<feature type="domain" description="Secretion system C-terminal sorting" evidence="3">
    <location>
        <begin position="1028"/>
        <end position="1104"/>
    </location>
</feature>
<feature type="domain" description="GEVED" evidence="4">
    <location>
        <begin position="928"/>
        <end position="1010"/>
    </location>
</feature>
<evidence type="ECO:0000259" key="3">
    <source>
        <dbReference type="Pfam" id="PF18962"/>
    </source>
</evidence>
<protein>
    <submittedName>
        <fullName evidence="5">Putative secreted protein (Por secretion system target)</fullName>
    </submittedName>
</protein>
<dbReference type="Pfam" id="PF13583">
    <property type="entry name" value="Reprolysin_4"/>
    <property type="match status" value="1"/>
</dbReference>
<evidence type="ECO:0000313" key="5">
    <source>
        <dbReference type="EMBL" id="TYP99497.1"/>
    </source>
</evidence>
<proteinExistence type="predicted"/>
<dbReference type="InterPro" id="IPR045474">
    <property type="entry name" value="GEVED"/>
</dbReference>
<feature type="signal peptide" evidence="2">
    <location>
        <begin position="1"/>
        <end position="18"/>
    </location>
</feature>
<dbReference type="RefSeq" id="WP_148868218.1">
    <property type="nucleotide sequence ID" value="NZ_VNIA01000001.1"/>
</dbReference>
<dbReference type="Pfam" id="PF18962">
    <property type="entry name" value="Por_Secre_tail"/>
    <property type="match status" value="1"/>
</dbReference>
<evidence type="ECO:0000259" key="4">
    <source>
        <dbReference type="Pfam" id="PF20009"/>
    </source>
</evidence>
<evidence type="ECO:0000313" key="6">
    <source>
        <dbReference type="Proteomes" id="UP000323136"/>
    </source>
</evidence>
<dbReference type="InterPro" id="IPR024079">
    <property type="entry name" value="MetalloPept_cat_dom_sf"/>
</dbReference>
<dbReference type="AlphaFoldDB" id="A0A5S5DUD2"/>
<dbReference type="Gene3D" id="3.40.390.10">
    <property type="entry name" value="Collagenase (Catalytic Domain)"/>
    <property type="match status" value="1"/>
</dbReference>
<reference evidence="5 6" key="1">
    <citation type="submission" date="2019-07" db="EMBL/GenBank/DDBJ databases">
        <title>Genomic Encyclopedia of Type Strains, Phase IV (KMG-IV): sequencing the most valuable type-strain genomes for metagenomic binning, comparative biology and taxonomic classification.</title>
        <authorList>
            <person name="Goeker M."/>
        </authorList>
    </citation>
    <scope>NUCLEOTIDE SEQUENCE [LARGE SCALE GENOMIC DNA]</scope>
    <source>
        <strain evidence="5 6">DSM 18961</strain>
    </source>
</reference>
<feature type="chain" id="PRO_5024357772" evidence="2">
    <location>
        <begin position="19"/>
        <end position="1105"/>
    </location>
</feature>
<dbReference type="InterPro" id="IPR036116">
    <property type="entry name" value="FN3_sf"/>
</dbReference>
<keyword evidence="6" id="KW-1185">Reference proteome</keyword>
<dbReference type="Gene3D" id="2.60.40.10">
    <property type="entry name" value="Immunoglobulins"/>
    <property type="match status" value="1"/>
</dbReference>
<keyword evidence="1 2" id="KW-0732">Signal</keyword>
<dbReference type="SUPFAM" id="SSF55486">
    <property type="entry name" value="Metalloproteases ('zincins'), catalytic domain"/>
    <property type="match status" value="1"/>
</dbReference>